<dbReference type="Proteomes" id="UP000812672">
    <property type="component" value="Unassembled WGS sequence"/>
</dbReference>
<protein>
    <recommendedName>
        <fullName evidence="3">ATP-grasp domain-containing protein</fullName>
    </recommendedName>
</protein>
<evidence type="ECO:0000313" key="2">
    <source>
        <dbReference type="Proteomes" id="UP000812672"/>
    </source>
</evidence>
<keyword evidence="2" id="KW-1185">Reference proteome</keyword>
<comment type="caution">
    <text evidence="1">The sequence shown here is derived from an EMBL/GenBank/DDBJ whole genome shotgun (WGS) entry which is preliminary data.</text>
</comment>
<proteinExistence type="predicted"/>
<gene>
    <name evidence="1" type="ORF">KQ486_12510</name>
</gene>
<sequence length="346" mass="40792">MKVGYMRNAKEPTKLAELTASKCIKNAIDFIYIRPKDIDIENQIVKGQKFTGDQWKEIESDIPDFIDVTPYCYKKKNRRVMNFLSKHSFLSYQPLKYGTNKIKESLKEDEPFLQQIAIKGNRRKQFEYFKKFIDESKDVIIFLSKEKSAPYIIHNQEEDKYVIERLSQITTYNEKELKTLFQSVISNENYKIYKYFPFDDQARLHRIDLQKNGEGEWNLVNSSLIEDLNGLHRKMNTNNNESKLLSEKAINTSIMLAKKIEEITKSNLMILSFDVAVSKQDKIYFYEILFGPSTTLFEHKSAAYRMSYYSYFKKNKVSNQASIETGAKNVDHKKKFTRLLNLIQRV</sequence>
<evidence type="ECO:0000313" key="1">
    <source>
        <dbReference type="EMBL" id="MBU6081837.1"/>
    </source>
</evidence>
<organism evidence="1 2">
    <name type="scientific">Allobacillus halotolerans</name>
    <dbReference type="NCBI Taxonomy" id="570278"/>
    <lineage>
        <taxon>Bacteria</taxon>
        <taxon>Bacillati</taxon>
        <taxon>Bacillota</taxon>
        <taxon>Bacilli</taxon>
        <taxon>Bacillales</taxon>
        <taxon>Bacillaceae</taxon>
        <taxon>Allobacillus</taxon>
    </lineage>
</organism>
<name>A0ABS6GRT9_9BACI</name>
<evidence type="ECO:0008006" key="3">
    <source>
        <dbReference type="Google" id="ProtNLM"/>
    </source>
</evidence>
<reference evidence="1 2" key="1">
    <citation type="journal article" date="2011" name="Int. J. Syst. Evol. Microbiol.">
        <title>Allobacillus halotolerans gen. nov., sp. nov. isolated from shrimp paste.</title>
        <authorList>
            <person name="Sheu S.Y."/>
            <person name="Arun A.B."/>
            <person name="Jiang S.R."/>
            <person name="Young C.C."/>
            <person name="Chen W.M."/>
        </authorList>
    </citation>
    <scope>NUCLEOTIDE SEQUENCE [LARGE SCALE GENOMIC DNA]</scope>
    <source>
        <strain evidence="1 2">LMG 24826</strain>
    </source>
</reference>
<dbReference type="EMBL" id="JAHLZF010000023">
    <property type="protein sequence ID" value="MBU6081837.1"/>
    <property type="molecule type" value="Genomic_DNA"/>
</dbReference>
<accession>A0ABS6GRT9</accession>
<dbReference type="RefSeq" id="WP_216687817.1">
    <property type="nucleotide sequence ID" value="NZ_CAUPKR010000015.1"/>
</dbReference>